<keyword evidence="5" id="KW-1185">Reference proteome</keyword>
<dbReference type="InterPro" id="IPR013785">
    <property type="entry name" value="Aldolase_TIM"/>
</dbReference>
<dbReference type="EnsemblBacteria" id="ACZ18769">
    <property type="protein sequence ID" value="ACZ18769"/>
    <property type="gene ID" value="Taci_0533"/>
</dbReference>
<dbReference type="eggNOG" id="COG1902">
    <property type="taxonomic scope" value="Bacteria"/>
</dbReference>
<dbReference type="CDD" id="cd02803">
    <property type="entry name" value="OYE_like_FMN_family"/>
    <property type="match status" value="1"/>
</dbReference>
<evidence type="ECO:0000259" key="3">
    <source>
        <dbReference type="Pfam" id="PF00724"/>
    </source>
</evidence>
<dbReference type="InterPro" id="IPR001155">
    <property type="entry name" value="OxRdtase_FMN_N"/>
</dbReference>
<sequence>MRLTDPVCIKGFKLPNRLVASPVASATASVEGGPTEATFRRVEAILSSRAGLVVMEHHAVHPWGRVRRSQMMLHSDQMVPLHRPLAEMIREAGSVPLVQLNHGGSAIAEADLMDLPDFRCVAPSAVPHPAKDGRVVPREMTPEEISELPSLFAAAFERGHQAGYCGVQVHACHGYLLGQFLSPITNRRTDRYGGDLRNRARVLLEVVEALAERAGDSILAVRLGVADFFPGDDPRGLTPEESCWVARELAALGVDLIGVSGNLCGPDAPQGFDPYSKLIMEAVGDRCLVECTGMVRSAERAQTMLSSRVCHLVGVARPLLSDPSSLAGWVVGS</sequence>
<keyword evidence="2" id="KW-0560">Oxidoreductase</keyword>
<evidence type="ECO:0000313" key="5">
    <source>
        <dbReference type="Proteomes" id="UP000002030"/>
    </source>
</evidence>
<evidence type="ECO:0000313" key="4">
    <source>
        <dbReference type="EMBL" id="ACZ18769.1"/>
    </source>
</evidence>
<keyword evidence="1" id="KW-0285">Flavoprotein</keyword>
<dbReference type="KEGG" id="tai:Taci_0533"/>
<dbReference type="PANTHER" id="PTHR43656">
    <property type="entry name" value="BINDING OXIDOREDUCTASE, PUTATIVE (AFU_ORTHOLOGUE AFUA_2G08260)-RELATED"/>
    <property type="match status" value="1"/>
</dbReference>
<dbReference type="AlphaFoldDB" id="D1B916"/>
<dbReference type="EMBL" id="CP001818">
    <property type="protein sequence ID" value="ACZ18769.1"/>
    <property type="molecule type" value="Genomic_DNA"/>
</dbReference>
<organism evidence="4 5">
    <name type="scientific">Thermanaerovibrio acidaminovorans (strain ATCC 49978 / DSM 6589 / Su883)</name>
    <name type="common">Selenomonas acidaminovorans</name>
    <dbReference type="NCBI Taxonomy" id="525903"/>
    <lineage>
        <taxon>Bacteria</taxon>
        <taxon>Thermotogati</taxon>
        <taxon>Synergistota</taxon>
        <taxon>Synergistia</taxon>
        <taxon>Synergistales</taxon>
        <taxon>Synergistaceae</taxon>
        <taxon>Thermanaerovibrio</taxon>
    </lineage>
</organism>
<dbReference type="PANTHER" id="PTHR43656:SF2">
    <property type="entry name" value="BINDING OXIDOREDUCTASE, PUTATIVE (AFU_ORTHOLOGUE AFUA_2G08260)-RELATED"/>
    <property type="match status" value="1"/>
</dbReference>
<protein>
    <submittedName>
        <fullName evidence="4">NADH:flavin oxidoreductase/NADH oxidase</fullName>
    </submittedName>
</protein>
<dbReference type="HOGENOM" id="CLU_012153_2_3_0"/>
<gene>
    <name evidence="4" type="ordered locus">Taci_0533</name>
</gene>
<dbReference type="OrthoDB" id="9772736at2"/>
<feature type="domain" description="NADH:flavin oxidoreductase/NADH oxidase N-terminal" evidence="3">
    <location>
        <begin position="5"/>
        <end position="324"/>
    </location>
</feature>
<dbReference type="SUPFAM" id="SSF51395">
    <property type="entry name" value="FMN-linked oxidoreductases"/>
    <property type="match status" value="1"/>
</dbReference>
<name>D1B916_THEAS</name>
<evidence type="ECO:0000256" key="1">
    <source>
        <dbReference type="ARBA" id="ARBA00022630"/>
    </source>
</evidence>
<dbReference type="Gene3D" id="3.20.20.70">
    <property type="entry name" value="Aldolase class I"/>
    <property type="match status" value="1"/>
</dbReference>
<evidence type="ECO:0000256" key="2">
    <source>
        <dbReference type="ARBA" id="ARBA00023002"/>
    </source>
</evidence>
<dbReference type="Proteomes" id="UP000002030">
    <property type="component" value="Chromosome"/>
</dbReference>
<dbReference type="GO" id="GO:0016491">
    <property type="term" value="F:oxidoreductase activity"/>
    <property type="evidence" value="ECO:0007669"/>
    <property type="project" value="UniProtKB-KW"/>
</dbReference>
<dbReference type="STRING" id="525903.Taci_0533"/>
<dbReference type="GO" id="GO:0010181">
    <property type="term" value="F:FMN binding"/>
    <property type="evidence" value="ECO:0007669"/>
    <property type="project" value="InterPro"/>
</dbReference>
<reference evidence="4 5" key="1">
    <citation type="journal article" date="2009" name="Stand. Genomic Sci.">
        <title>Complete genome sequence of Thermanaerovibrio acidaminovorans type strain (Su883).</title>
        <authorList>
            <person name="Chovatia M."/>
            <person name="Sikorski J."/>
            <person name="Schroder M."/>
            <person name="Lapidus A."/>
            <person name="Nolan M."/>
            <person name="Tice H."/>
            <person name="Glavina Del Rio T."/>
            <person name="Copeland A."/>
            <person name="Cheng J.F."/>
            <person name="Lucas S."/>
            <person name="Chen F."/>
            <person name="Bruce D."/>
            <person name="Goodwin L."/>
            <person name="Pitluck S."/>
            <person name="Ivanova N."/>
            <person name="Mavromatis K."/>
            <person name="Ovchinnikova G."/>
            <person name="Pati A."/>
            <person name="Chen A."/>
            <person name="Palaniappan K."/>
            <person name="Land M."/>
            <person name="Hauser L."/>
            <person name="Chang Y.J."/>
            <person name="Jeffries C.D."/>
            <person name="Chain P."/>
            <person name="Saunders E."/>
            <person name="Detter J.C."/>
            <person name="Brettin T."/>
            <person name="Rohde M."/>
            <person name="Goker M."/>
            <person name="Spring S."/>
            <person name="Bristow J."/>
            <person name="Markowitz V."/>
            <person name="Hugenholtz P."/>
            <person name="Kyrpides N.C."/>
            <person name="Klenk H.P."/>
            <person name="Eisen J.A."/>
        </authorList>
    </citation>
    <scope>NUCLEOTIDE SEQUENCE [LARGE SCALE GENOMIC DNA]</scope>
    <source>
        <strain evidence="5">ATCC 49978 / DSM 6589 / Su883</strain>
    </source>
</reference>
<dbReference type="InterPro" id="IPR051799">
    <property type="entry name" value="NADH_flavin_oxidoreductase"/>
</dbReference>
<dbReference type="RefSeq" id="WP_012869285.1">
    <property type="nucleotide sequence ID" value="NC_013522.1"/>
</dbReference>
<proteinExistence type="predicted"/>
<accession>D1B916</accession>
<dbReference type="Pfam" id="PF00724">
    <property type="entry name" value="Oxidored_FMN"/>
    <property type="match status" value="1"/>
</dbReference>